<feature type="domain" description="Methyltransferase" evidence="2">
    <location>
        <begin position="43"/>
        <end position="135"/>
    </location>
</feature>
<keyword evidence="1 3" id="KW-0808">Transferase</keyword>
<dbReference type="OrthoDB" id="5642573at2"/>
<protein>
    <submittedName>
        <fullName evidence="3">Methyltransferase domain-containing protein</fullName>
    </submittedName>
</protein>
<evidence type="ECO:0000313" key="3">
    <source>
        <dbReference type="EMBL" id="SDY72118.1"/>
    </source>
</evidence>
<dbReference type="SUPFAM" id="SSF53335">
    <property type="entry name" value="S-adenosyl-L-methionine-dependent methyltransferases"/>
    <property type="match status" value="1"/>
</dbReference>
<sequence>MVDSKTFWDKMAPKYAESQMRSVEDYEHTLARTLSHLTPEMRVLEMGCGTGTTALRLAPHVKAFVGTDQSSEMIRIARDKAADEHSNLEFRVLGAAESAQLEEGFDVVMGFNLFHLVPDADAVLADIFKMLKPGGLMISKTPCLMDKAFGWKRFLVAGMLPILKRIGKAPDVGLWRIADVDRRIADAGFETLESGNFPAISRYVVARKI</sequence>
<keyword evidence="4" id="KW-1185">Reference proteome</keyword>
<evidence type="ECO:0000259" key="2">
    <source>
        <dbReference type="Pfam" id="PF13649"/>
    </source>
</evidence>
<dbReference type="InterPro" id="IPR041698">
    <property type="entry name" value="Methyltransf_25"/>
</dbReference>
<proteinExistence type="predicted"/>
<name>A0A1H3M785_9RHOB</name>
<dbReference type="AlphaFoldDB" id="A0A1H3M785"/>
<dbReference type="Gene3D" id="3.40.50.150">
    <property type="entry name" value="Vaccinia Virus protein VP39"/>
    <property type="match status" value="1"/>
</dbReference>
<dbReference type="RefSeq" id="WP_089892751.1">
    <property type="nucleotide sequence ID" value="NZ_CANMFH010000013.1"/>
</dbReference>
<dbReference type="EMBL" id="FNPR01000003">
    <property type="protein sequence ID" value="SDY72118.1"/>
    <property type="molecule type" value="Genomic_DNA"/>
</dbReference>
<keyword evidence="3" id="KW-0489">Methyltransferase</keyword>
<dbReference type="InterPro" id="IPR029063">
    <property type="entry name" value="SAM-dependent_MTases_sf"/>
</dbReference>
<gene>
    <name evidence="3" type="ORF">SAMN05444486_103409</name>
</gene>
<accession>A0A1H3M785</accession>
<dbReference type="PANTHER" id="PTHR43861">
    <property type="entry name" value="TRANS-ACONITATE 2-METHYLTRANSFERASE-RELATED"/>
    <property type="match status" value="1"/>
</dbReference>
<reference evidence="3 4" key="1">
    <citation type="submission" date="2016-10" db="EMBL/GenBank/DDBJ databases">
        <authorList>
            <person name="de Groot N.N."/>
        </authorList>
    </citation>
    <scope>NUCLEOTIDE SEQUENCE [LARGE SCALE GENOMIC DNA]</scope>
    <source>
        <strain evidence="3 4">DSM 24677</strain>
    </source>
</reference>
<evidence type="ECO:0000313" key="4">
    <source>
        <dbReference type="Proteomes" id="UP000199026"/>
    </source>
</evidence>
<dbReference type="GO" id="GO:0008168">
    <property type="term" value="F:methyltransferase activity"/>
    <property type="evidence" value="ECO:0007669"/>
    <property type="project" value="UniProtKB-KW"/>
</dbReference>
<dbReference type="Proteomes" id="UP000199026">
    <property type="component" value="Unassembled WGS sequence"/>
</dbReference>
<evidence type="ECO:0000256" key="1">
    <source>
        <dbReference type="ARBA" id="ARBA00022679"/>
    </source>
</evidence>
<dbReference type="GO" id="GO:0032259">
    <property type="term" value="P:methylation"/>
    <property type="evidence" value="ECO:0007669"/>
    <property type="project" value="UniProtKB-KW"/>
</dbReference>
<dbReference type="Pfam" id="PF13649">
    <property type="entry name" value="Methyltransf_25"/>
    <property type="match status" value="1"/>
</dbReference>
<dbReference type="STRING" id="576131.SAMN05444486_103409"/>
<dbReference type="GeneID" id="78125357"/>
<dbReference type="CDD" id="cd02440">
    <property type="entry name" value="AdoMet_MTases"/>
    <property type="match status" value="1"/>
</dbReference>
<organism evidence="3 4">
    <name type="scientific">Lentibacter algarum</name>
    <dbReference type="NCBI Taxonomy" id="576131"/>
    <lineage>
        <taxon>Bacteria</taxon>
        <taxon>Pseudomonadati</taxon>
        <taxon>Pseudomonadota</taxon>
        <taxon>Alphaproteobacteria</taxon>
        <taxon>Rhodobacterales</taxon>
        <taxon>Roseobacteraceae</taxon>
        <taxon>Lentibacter</taxon>
    </lineage>
</organism>